<evidence type="ECO:0000313" key="1">
    <source>
        <dbReference type="EMBL" id="KAH9839282.1"/>
    </source>
</evidence>
<dbReference type="GeneID" id="71999736"/>
<evidence type="ECO:0000313" key="2">
    <source>
        <dbReference type="Proteomes" id="UP000814176"/>
    </source>
</evidence>
<keyword evidence="2" id="KW-1185">Reference proteome</keyword>
<reference evidence="1 2" key="1">
    <citation type="journal article" date="2021" name="Environ. Microbiol.">
        <title>Gene family expansions and transcriptome signatures uncover fungal adaptations to wood decay.</title>
        <authorList>
            <person name="Hage H."/>
            <person name="Miyauchi S."/>
            <person name="Viragh M."/>
            <person name="Drula E."/>
            <person name="Min B."/>
            <person name="Chaduli D."/>
            <person name="Navarro D."/>
            <person name="Favel A."/>
            <person name="Norest M."/>
            <person name="Lesage-Meessen L."/>
            <person name="Balint B."/>
            <person name="Merenyi Z."/>
            <person name="de Eugenio L."/>
            <person name="Morin E."/>
            <person name="Martinez A.T."/>
            <person name="Baldrian P."/>
            <person name="Stursova M."/>
            <person name="Martinez M.J."/>
            <person name="Novotny C."/>
            <person name="Magnuson J.K."/>
            <person name="Spatafora J.W."/>
            <person name="Maurice S."/>
            <person name="Pangilinan J."/>
            <person name="Andreopoulos W."/>
            <person name="LaButti K."/>
            <person name="Hundley H."/>
            <person name="Na H."/>
            <person name="Kuo A."/>
            <person name="Barry K."/>
            <person name="Lipzen A."/>
            <person name="Henrissat B."/>
            <person name="Riley R."/>
            <person name="Ahrendt S."/>
            <person name="Nagy L.G."/>
            <person name="Grigoriev I.V."/>
            <person name="Martin F."/>
            <person name="Rosso M.N."/>
        </authorList>
    </citation>
    <scope>NUCLEOTIDE SEQUENCE [LARGE SCALE GENOMIC DNA]</scope>
    <source>
        <strain evidence="1 2">CIRM-BRFM 1785</strain>
    </source>
</reference>
<organism evidence="1 2">
    <name type="scientific">Rhodofomes roseus</name>
    <dbReference type="NCBI Taxonomy" id="34475"/>
    <lineage>
        <taxon>Eukaryota</taxon>
        <taxon>Fungi</taxon>
        <taxon>Dikarya</taxon>
        <taxon>Basidiomycota</taxon>
        <taxon>Agaricomycotina</taxon>
        <taxon>Agaricomycetes</taxon>
        <taxon>Polyporales</taxon>
        <taxon>Rhodofomes</taxon>
    </lineage>
</organism>
<dbReference type="EMBL" id="JADCUA010000006">
    <property type="protein sequence ID" value="KAH9839282.1"/>
    <property type="molecule type" value="Genomic_DNA"/>
</dbReference>
<comment type="caution">
    <text evidence="1">The sequence shown here is derived from an EMBL/GenBank/DDBJ whole genome shotgun (WGS) entry which is preliminary data.</text>
</comment>
<accession>A0ABQ8KLT5</accession>
<protein>
    <submittedName>
        <fullName evidence="1">Uncharacterized protein</fullName>
    </submittedName>
</protein>
<sequence>MHSECFLLQVPSIAVADHCAHRSRTQQWALDGVLVDHQSADARSVSCRFKLKSHCGWSHPTVRSLHQQPRHLRDMRRTYYARRRSFGIHRDQVRLICHGRRYQRNWAQLALNVQRSTAWHPSSNKVTSHAVGGSDSSLVTSYYRLMMVLGELHASVFLRDHLRRSAHLQYYITVQSRRASGIVGASQRHDRTRLRAQMMGRCAAMCAKIRIKMGSHRRNAVS</sequence>
<proteinExistence type="predicted"/>
<dbReference type="Proteomes" id="UP000814176">
    <property type="component" value="Unassembled WGS sequence"/>
</dbReference>
<dbReference type="RefSeq" id="XP_047781037.1">
    <property type="nucleotide sequence ID" value="XM_047919004.1"/>
</dbReference>
<name>A0ABQ8KLT5_9APHY</name>
<gene>
    <name evidence="1" type="ORF">C8Q71DRAFT_504950</name>
</gene>